<protein>
    <submittedName>
        <fullName evidence="1">Uncharacterized protein</fullName>
    </submittedName>
</protein>
<dbReference type="EMBL" id="CP073720">
    <property type="protein sequence ID" value="UWP86501.1"/>
    <property type="molecule type" value="Genomic_DNA"/>
</dbReference>
<accession>A0ABY5WDP7</accession>
<reference evidence="1" key="2">
    <citation type="submission" date="2022-09" db="EMBL/GenBank/DDBJ databases">
        <title>Biosynthetic gene clusters of Dactylosporangioum fulvum.</title>
        <authorList>
            <person name="Caradec T."/>
        </authorList>
    </citation>
    <scope>NUCLEOTIDE SEQUENCE</scope>
    <source>
        <strain evidence="1">NRRL B-16292</strain>
    </source>
</reference>
<gene>
    <name evidence="1" type="ORF">Dfulv_20565</name>
</gene>
<reference evidence="1" key="1">
    <citation type="submission" date="2021-04" db="EMBL/GenBank/DDBJ databases">
        <authorList>
            <person name="Hartkoorn R.C."/>
            <person name="Beaudoing E."/>
            <person name="Hot D."/>
        </authorList>
    </citation>
    <scope>NUCLEOTIDE SEQUENCE</scope>
    <source>
        <strain evidence="1">NRRL B-16292</strain>
    </source>
</reference>
<proteinExistence type="predicted"/>
<organism evidence="1 2">
    <name type="scientific">Dactylosporangium fulvum</name>
    <dbReference type="NCBI Taxonomy" id="53359"/>
    <lineage>
        <taxon>Bacteria</taxon>
        <taxon>Bacillati</taxon>
        <taxon>Actinomycetota</taxon>
        <taxon>Actinomycetes</taxon>
        <taxon>Micromonosporales</taxon>
        <taxon>Micromonosporaceae</taxon>
        <taxon>Dactylosporangium</taxon>
    </lineage>
</organism>
<dbReference type="RefSeq" id="WP_259865736.1">
    <property type="nucleotide sequence ID" value="NZ_BAAAST010000003.1"/>
</dbReference>
<name>A0ABY5WDP7_9ACTN</name>
<keyword evidence="2" id="KW-1185">Reference proteome</keyword>
<evidence type="ECO:0000313" key="1">
    <source>
        <dbReference type="EMBL" id="UWP86501.1"/>
    </source>
</evidence>
<sequence>MSLASDTTWLRGVLTPGMRDVIYPNGMVATPFLVNAAEYARLGHDVVALRQLLEDRLVAETGGCFETLAASLGCPPRAARLLAGFRETAAGLPASPARADIFLTVAGPRLLEVNITSALGGLEIGAWNEAWMRDHGLSTGGQAVAYDEPFAYVVAALRTWMGTLSSRAAGGVVALVVGRTAGPRERAILQCMSDQFGRHGLETIVCQLSDVRATDTGVTVAGQPVSGLYRMWLLETILDSPASLDLLGDLLRLQRAGLTFVYASPDVDIAASKGALALLWDLHDAGRLDEPAARILTGLVPHTFAVPGRDSGRTLPRSLPAEWILKPSFGYGSRGVHGNWGATSGLVLSDVVASLTAPYVAQERVVPAMYGPVPLLRGDEAVDFRWGVCNAGLFLNATAPLGLMMRFGGTPDQVSINTSHGSALGCVFGGSARTSANTMTWVRLAKGEAC</sequence>
<dbReference type="Proteomes" id="UP001059617">
    <property type="component" value="Chromosome"/>
</dbReference>
<evidence type="ECO:0000313" key="2">
    <source>
        <dbReference type="Proteomes" id="UP001059617"/>
    </source>
</evidence>
<dbReference type="SUPFAM" id="SSF56059">
    <property type="entry name" value="Glutathione synthetase ATP-binding domain-like"/>
    <property type="match status" value="1"/>
</dbReference>